<dbReference type="STRING" id="53468.A0A0R3UMK3"/>
<evidence type="ECO:0000313" key="5">
    <source>
        <dbReference type="Proteomes" id="UP000267029"/>
    </source>
</evidence>
<feature type="compositionally biased region" description="Basic and acidic residues" evidence="3">
    <location>
        <begin position="327"/>
        <end position="348"/>
    </location>
</feature>
<keyword evidence="5" id="KW-1185">Reference proteome</keyword>
<feature type="compositionally biased region" description="Low complexity" evidence="3">
    <location>
        <begin position="315"/>
        <end position="326"/>
    </location>
</feature>
<evidence type="ECO:0000256" key="3">
    <source>
        <dbReference type="SAM" id="MobiDB-lite"/>
    </source>
</evidence>
<name>A0A0R3UMK3_MESCO</name>
<dbReference type="GO" id="GO:0005829">
    <property type="term" value="C:cytosol"/>
    <property type="evidence" value="ECO:0007669"/>
    <property type="project" value="TreeGrafter"/>
</dbReference>
<accession>A0A0R3UMK3</accession>
<evidence type="ECO:0000313" key="4">
    <source>
        <dbReference type="EMBL" id="VDD82980.1"/>
    </source>
</evidence>
<dbReference type="PANTHER" id="PTHR21531">
    <property type="entry name" value="LOW-TEMPERATURE VIABILITY PROTEIN LTV1-RELATED"/>
    <property type="match status" value="1"/>
</dbReference>
<dbReference type="InterPro" id="IPR007307">
    <property type="entry name" value="Ltv1"/>
</dbReference>
<dbReference type="EMBL" id="UXSR01005615">
    <property type="protein sequence ID" value="VDD82980.1"/>
    <property type="molecule type" value="Genomic_DNA"/>
</dbReference>
<dbReference type="AlphaFoldDB" id="A0A0R3UMK3"/>
<dbReference type="GO" id="GO:0042274">
    <property type="term" value="P:ribosomal small subunit biogenesis"/>
    <property type="evidence" value="ECO:0007669"/>
    <property type="project" value="InterPro"/>
</dbReference>
<dbReference type="PANTHER" id="PTHR21531:SF0">
    <property type="entry name" value="PROTEIN LTV1 HOMOLOG"/>
    <property type="match status" value="1"/>
</dbReference>
<feature type="region of interest" description="Disordered" evidence="3">
    <location>
        <begin position="140"/>
        <end position="168"/>
    </location>
</feature>
<gene>
    <name evidence="4" type="ORF">MCOS_LOCUS8983</name>
</gene>
<evidence type="ECO:0000256" key="2">
    <source>
        <dbReference type="ARBA" id="ARBA00021561"/>
    </source>
</evidence>
<evidence type="ECO:0000256" key="1">
    <source>
        <dbReference type="ARBA" id="ARBA00009078"/>
    </source>
</evidence>
<dbReference type="GO" id="GO:0005634">
    <property type="term" value="C:nucleus"/>
    <property type="evidence" value="ECO:0007669"/>
    <property type="project" value="TreeGrafter"/>
</dbReference>
<reference evidence="4 5" key="1">
    <citation type="submission" date="2018-10" db="EMBL/GenBank/DDBJ databases">
        <authorList>
            <consortium name="Pathogen Informatics"/>
        </authorList>
    </citation>
    <scope>NUCLEOTIDE SEQUENCE [LARGE SCALE GENOMIC DNA]</scope>
</reference>
<feature type="region of interest" description="Disordered" evidence="3">
    <location>
        <begin position="246"/>
        <end position="369"/>
    </location>
</feature>
<sequence>MTDVPEWFNYGVFFDDGYDYLKHMKSMKEFVEDPNFVLVGEENTPLPENYVPPVVEPVVTDDLDPDFEMPSDDELIAEVGELEDNFVELAGGKPVHMDDDDQPPFIVPPPPSPPPQMPSISNLPLHKVRMMERFLWGSESTDAPEAPEGMEQSAPSTVDSSMRKGRPLTEEEELLEKQFDRLMQRTKARSGFDGRSMVSGASVMSESLQSAVAADEVMIAKHRPIGSEWERLDSAAKVATLQCVQEMPEPDDTTDPLKQWIGPEKPNIGDITSKQGKHTEAPCRLPKLSFVSAPSSQPEVLPVPRKRAVAQQSPAVDVDVSDASSSDGDHSKPLEYRRTRGETAEEKRARKAAIKLQKKERQQARKLNKANFRRDLLRARATGQVRVARLE</sequence>
<dbReference type="OrthoDB" id="5852896at2759"/>
<proteinExistence type="inferred from homology"/>
<comment type="similarity">
    <text evidence="1">Belongs to the LTV1 family.</text>
</comment>
<organism evidence="4 5">
    <name type="scientific">Mesocestoides corti</name>
    <name type="common">Flatworm</name>
    <dbReference type="NCBI Taxonomy" id="53468"/>
    <lineage>
        <taxon>Eukaryota</taxon>
        <taxon>Metazoa</taxon>
        <taxon>Spiralia</taxon>
        <taxon>Lophotrochozoa</taxon>
        <taxon>Platyhelminthes</taxon>
        <taxon>Cestoda</taxon>
        <taxon>Eucestoda</taxon>
        <taxon>Cyclophyllidea</taxon>
        <taxon>Mesocestoididae</taxon>
        <taxon>Mesocestoides</taxon>
    </lineage>
</organism>
<protein>
    <recommendedName>
        <fullName evidence="2">Protein LTV1 homolog</fullName>
    </recommendedName>
</protein>
<dbReference type="Proteomes" id="UP000267029">
    <property type="component" value="Unassembled WGS sequence"/>
</dbReference>
<dbReference type="GO" id="GO:0000056">
    <property type="term" value="P:ribosomal small subunit export from nucleus"/>
    <property type="evidence" value="ECO:0007669"/>
    <property type="project" value="TreeGrafter"/>
</dbReference>
<dbReference type="GO" id="GO:0030688">
    <property type="term" value="C:preribosome, small subunit precursor"/>
    <property type="evidence" value="ECO:0007669"/>
    <property type="project" value="TreeGrafter"/>
</dbReference>